<reference evidence="1 2" key="1">
    <citation type="submission" date="2019-03" db="EMBL/GenBank/DDBJ databases">
        <title>Genomic and seasonal variations among aquatic phages infecting the Baltic Sea Gammaproteobacteria Rheinheimera sp. bal341.</title>
        <authorList>
            <person name="Nilsson E."/>
            <person name="Li K."/>
            <person name="Fridlund J."/>
            <person name="Sulcius S."/>
            <person name="Bunse C."/>
            <person name="Karlsson C.M.G."/>
            <person name="Lindh M."/>
            <person name="Lundin D."/>
            <person name="Pinhassi J."/>
            <person name="Holmfeldt K."/>
        </authorList>
    </citation>
    <scope>NUCLEOTIDE SEQUENCE [LARGE SCALE GENOMIC DNA]</scope>
</reference>
<dbReference type="Proteomes" id="UP000302738">
    <property type="component" value="Segment"/>
</dbReference>
<protein>
    <submittedName>
        <fullName evidence="1">Uncharacterized protein</fullName>
    </submittedName>
</protein>
<accession>A0A4P8MXZ7</accession>
<evidence type="ECO:0000313" key="1">
    <source>
        <dbReference type="EMBL" id="QCQ58174.1"/>
    </source>
</evidence>
<evidence type="ECO:0000313" key="2">
    <source>
        <dbReference type="Proteomes" id="UP000302738"/>
    </source>
</evidence>
<proteinExistence type="predicted"/>
<gene>
    <name evidence="1" type="ORF">Barba2A_gp051</name>
</gene>
<name>A0A4P8MXZ7_9CAUD</name>
<sequence>MNYSTIKTVKSFCEGLHSEPCFREVITEIESGSFDFEVNNVRFIKDDSILEIMAEEIFNGDDYVLGCFNAHFIADNSNLNYELVKAYQELEAFEAIGKALNDTLSDSEKESFCEQYVSADGYGHHFNRYDGNCEEIHINGELWLVFDNR</sequence>
<organism evidence="1 2">
    <name type="scientific">Rheinheimera phage vB_RspM_Barba2A</name>
    <dbReference type="NCBI Taxonomy" id="2565679"/>
    <lineage>
        <taxon>Viruses</taxon>
        <taxon>Duplodnaviria</taxon>
        <taxon>Heunggongvirae</taxon>
        <taxon>Uroviricota</taxon>
        <taxon>Caudoviricetes</taxon>
        <taxon>Barbavirus</taxon>
        <taxon>Barbavirus barba18A</taxon>
    </lineage>
</organism>
<dbReference type="EMBL" id="MK719703">
    <property type="protein sequence ID" value="QCQ58174.1"/>
    <property type="molecule type" value="Genomic_DNA"/>
</dbReference>